<organism evidence="6 7">
    <name type="scientific">Helicobacter didelphidarum</name>
    <dbReference type="NCBI Taxonomy" id="2040648"/>
    <lineage>
        <taxon>Bacteria</taxon>
        <taxon>Pseudomonadati</taxon>
        <taxon>Campylobacterota</taxon>
        <taxon>Epsilonproteobacteria</taxon>
        <taxon>Campylobacterales</taxon>
        <taxon>Helicobacteraceae</taxon>
        <taxon>Helicobacter</taxon>
    </lineage>
</organism>
<dbReference type="AlphaFoldDB" id="A0A3D8IKW4"/>
<evidence type="ECO:0000256" key="4">
    <source>
        <dbReference type="ARBA" id="ARBA00022840"/>
    </source>
</evidence>
<protein>
    <recommendedName>
        <fullName evidence="5">GHMP kinase N-terminal domain-containing protein</fullName>
    </recommendedName>
</protein>
<keyword evidence="3" id="KW-0418">Kinase</keyword>
<gene>
    <name evidence="6" type="ORF">CQA53_05445</name>
</gene>
<dbReference type="SUPFAM" id="SSF54211">
    <property type="entry name" value="Ribosomal protein S5 domain 2-like"/>
    <property type="match status" value="1"/>
</dbReference>
<keyword evidence="7" id="KW-1185">Reference proteome</keyword>
<evidence type="ECO:0000256" key="1">
    <source>
        <dbReference type="ARBA" id="ARBA00022679"/>
    </source>
</evidence>
<evidence type="ECO:0000313" key="6">
    <source>
        <dbReference type="EMBL" id="RDU65892.1"/>
    </source>
</evidence>
<keyword evidence="4" id="KW-0067">ATP-binding</keyword>
<dbReference type="InterPro" id="IPR036554">
    <property type="entry name" value="GHMP_kinase_C_sf"/>
</dbReference>
<sequence>MQDYTISLLRAYPKLNIFLKIHQKSGNLHPLTSRFFLALGDLYDEMAFVCFDDTQSYIHNILSSNSNIDEINKISQNKHKKFYLVGQFNCALESNLIYKAYVALQSYAKKEGKNTQSKQQSLVIIVNKKIPVGSGLGGGSANAAITLLVLNQICGFFYNSSILLQLAKELGSDVPFFLIVYSQGYDNISPFFQQQISINEYEYRKKIQNLVEEYNINSFFRQFHSADCLQLKNETKDNKNKLAFLSANVSGTGEIIEPFYEDIVHFRIHCNNIACDTREVYREFDKLQTNTQKSIGYRTCIDSREEEKMQSSRNEQYITKEINRLESKNVDSHTPISSQNIMTSNYDTIKEICLSLDSQDILEKYSIEELNDLYLPACNLYHGLQHIQTTLAKQYNKVFFSGSGSSFFSILSCARTNNESK</sequence>
<dbReference type="GO" id="GO:0050515">
    <property type="term" value="F:4-(cytidine 5'-diphospho)-2-C-methyl-D-erythritol kinase activity"/>
    <property type="evidence" value="ECO:0007669"/>
    <property type="project" value="TreeGrafter"/>
</dbReference>
<dbReference type="PANTHER" id="PTHR43527">
    <property type="entry name" value="4-DIPHOSPHOCYTIDYL-2-C-METHYL-D-ERYTHRITOL KINASE, CHLOROPLASTIC"/>
    <property type="match status" value="1"/>
</dbReference>
<dbReference type="RefSeq" id="WP_115543009.1">
    <property type="nucleotide sequence ID" value="NZ_NXLQ01000009.1"/>
</dbReference>
<dbReference type="Gene3D" id="3.30.70.890">
    <property type="entry name" value="GHMP kinase, C-terminal domain"/>
    <property type="match status" value="1"/>
</dbReference>
<dbReference type="Pfam" id="PF00288">
    <property type="entry name" value="GHMP_kinases_N"/>
    <property type="match status" value="1"/>
</dbReference>
<keyword evidence="1" id="KW-0808">Transferase</keyword>
<dbReference type="PANTHER" id="PTHR43527:SF2">
    <property type="entry name" value="4-DIPHOSPHOCYTIDYL-2-C-METHYL-D-ERYTHRITOL KINASE, CHLOROPLASTIC"/>
    <property type="match status" value="1"/>
</dbReference>
<dbReference type="EMBL" id="NXLQ01000009">
    <property type="protein sequence ID" value="RDU65892.1"/>
    <property type="molecule type" value="Genomic_DNA"/>
</dbReference>
<keyword evidence="2" id="KW-0547">Nucleotide-binding</keyword>
<comment type="caution">
    <text evidence="6">The sequence shown here is derived from an EMBL/GenBank/DDBJ whole genome shotgun (WGS) entry which is preliminary data.</text>
</comment>
<dbReference type="Gene3D" id="3.30.230.10">
    <property type="match status" value="1"/>
</dbReference>
<evidence type="ECO:0000313" key="7">
    <source>
        <dbReference type="Proteomes" id="UP000256379"/>
    </source>
</evidence>
<dbReference type="OrthoDB" id="9809438at2"/>
<reference evidence="6 7" key="1">
    <citation type="submission" date="2018-04" db="EMBL/GenBank/DDBJ databases">
        <title>Novel Campyloabacter and Helicobacter Species and Strains.</title>
        <authorList>
            <person name="Mannion A.J."/>
            <person name="Shen Z."/>
            <person name="Fox J.G."/>
        </authorList>
    </citation>
    <scope>NUCLEOTIDE SEQUENCE [LARGE SCALE GENOMIC DNA]</scope>
    <source>
        <strain evidence="6 7">MIT 17-337</strain>
    </source>
</reference>
<dbReference type="Proteomes" id="UP000256379">
    <property type="component" value="Unassembled WGS sequence"/>
</dbReference>
<dbReference type="InterPro" id="IPR014721">
    <property type="entry name" value="Ribsml_uS5_D2-typ_fold_subgr"/>
</dbReference>
<dbReference type="InterPro" id="IPR006204">
    <property type="entry name" value="GHMP_kinase_N_dom"/>
</dbReference>
<dbReference type="InterPro" id="IPR020568">
    <property type="entry name" value="Ribosomal_Su5_D2-typ_SF"/>
</dbReference>
<dbReference type="GO" id="GO:0005524">
    <property type="term" value="F:ATP binding"/>
    <property type="evidence" value="ECO:0007669"/>
    <property type="project" value="UniProtKB-KW"/>
</dbReference>
<proteinExistence type="predicted"/>
<evidence type="ECO:0000256" key="2">
    <source>
        <dbReference type="ARBA" id="ARBA00022741"/>
    </source>
</evidence>
<name>A0A3D8IKW4_9HELI</name>
<evidence type="ECO:0000259" key="5">
    <source>
        <dbReference type="Pfam" id="PF00288"/>
    </source>
</evidence>
<feature type="domain" description="GHMP kinase N-terminal" evidence="5">
    <location>
        <begin position="95"/>
        <end position="178"/>
    </location>
</feature>
<accession>A0A3D8IKW4</accession>
<evidence type="ECO:0000256" key="3">
    <source>
        <dbReference type="ARBA" id="ARBA00022777"/>
    </source>
</evidence>